<name>A0A066Z1Z5_9ACTN</name>
<comment type="similarity">
    <text evidence="1">Belongs to the ParA family.</text>
</comment>
<dbReference type="InterPro" id="IPR025669">
    <property type="entry name" value="AAA_dom"/>
</dbReference>
<reference evidence="5 6" key="1">
    <citation type="submission" date="2014-05" db="EMBL/GenBank/DDBJ databases">
        <title>Draft Genome Sequence of Kitasatospora cheerisanensis KCTC 2395.</title>
        <authorList>
            <person name="Nam D.H."/>
        </authorList>
    </citation>
    <scope>NUCLEOTIDE SEQUENCE [LARGE SCALE GENOMIC DNA]</scope>
    <source>
        <strain evidence="5 6">KCTC 2395</strain>
    </source>
</reference>
<dbReference type="CDD" id="cd02042">
    <property type="entry name" value="ParAB_family"/>
    <property type="match status" value="1"/>
</dbReference>
<comment type="caution">
    <text evidence="5">The sequence shown here is derived from an EMBL/GenBank/DDBJ whole genome shotgun (WGS) entry which is preliminary data.</text>
</comment>
<protein>
    <submittedName>
        <fullName evidence="5">Chromosome partitioning protein</fullName>
    </submittedName>
</protein>
<feature type="domain" description="AAA" evidence="4">
    <location>
        <begin position="54"/>
        <end position="229"/>
    </location>
</feature>
<evidence type="ECO:0000256" key="1">
    <source>
        <dbReference type="ARBA" id="ARBA00006976"/>
    </source>
</evidence>
<dbReference type="Gene3D" id="3.40.50.300">
    <property type="entry name" value="P-loop containing nucleotide triphosphate hydrolases"/>
    <property type="match status" value="1"/>
</dbReference>
<comment type="function">
    <text evidence="2">May play a role in septum formation.</text>
</comment>
<dbReference type="Proteomes" id="UP000027178">
    <property type="component" value="Unassembled WGS sequence"/>
</dbReference>
<dbReference type="PANTHER" id="PTHR13696:SF52">
    <property type="entry name" value="PARA FAMILY PROTEIN CT_582"/>
    <property type="match status" value="1"/>
</dbReference>
<dbReference type="EMBL" id="JNBY01000093">
    <property type="protein sequence ID" value="KDN84165.1"/>
    <property type="molecule type" value="Genomic_DNA"/>
</dbReference>
<dbReference type="FunFam" id="3.40.50.300:FF:000285">
    <property type="entry name" value="Sporulation initiation inhibitor Soj"/>
    <property type="match status" value="1"/>
</dbReference>
<evidence type="ECO:0000313" key="6">
    <source>
        <dbReference type="Proteomes" id="UP000027178"/>
    </source>
</evidence>
<dbReference type="InterPro" id="IPR027417">
    <property type="entry name" value="P-loop_NTPase"/>
</dbReference>
<gene>
    <name evidence="5" type="ORF">KCH_39560</name>
</gene>
<feature type="region of interest" description="Disordered" evidence="3">
    <location>
        <begin position="314"/>
        <end position="343"/>
    </location>
</feature>
<dbReference type="SUPFAM" id="SSF52540">
    <property type="entry name" value="P-loop containing nucleoside triphosphate hydrolases"/>
    <property type="match status" value="1"/>
</dbReference>
<sequence>MTVAAPVSRETLTSMQESEIVDQVDDTPVARTAHAAVPVTGYAGEGLPRPAATRVMVVANQKGGVGKTTTTVNLAASLAMHGLRVLVIDLDPQGNASTALGIDHHAEVPSIYDVLVEGKPLADVVQPVVDVEGLFCCPATIDLAGAEIELVSLVARESRLHRAIAAYEQPLDYVLIDCPPSLGLLTVNALVAGQEVLIPIQCEYYALEGLGQLLRNVELVRAHLNPALHVSTILLTMYDARTRLAAQVAEEVRTHFENEVLATAIPRSVRISEAPSYGQTVLTYDPGSSGALSYLEAGRELALRAVVKAGDGRHRAGAAVVPPRSGAEPSAPTAQHSSMEGNR</sequence>
<organism evidence="5 6">
    <name type="scientific">Kitasatospora cheerisanensis KCTC 2395</name>
    <dbReference type="NCBI Taxonomy" id="1348663"/>
    <lineage>
        <taxon>Bacteria</taxon>
        <taxon>Bacillati</taxon>
        <taxon>Actinomycetota</taxon>
        <taxon>Actinomycetes</taxon>
        <taxon>Kitasatosporales</taxon>
        <taxon>Streptomycetaceae</taxon>
        <taxon>Kitasatospora</taxon>
    </lineage>
</organism>
<dbReference type="eggNOG" id="COG1192">
    <property type="taxonomic scope" value="Bacteria"/>
</dbReference>
<dbReference type="InterPro" id="IPR050678">
    <property type="entry name" value="DNA_Partitioning_ATPase"/>
</dbReference>
<keyword evidence="6" id="KW-1185">Reference proteome</keyword>
<dbReference type="PANTHER" id="PTHR13696">
    <property type="entry name" value="P-LOOP CONTAINING NUCLEOSIDE TRIPHOSPHATE HYDROLASE"/>
    <property type="match status" value="1"/>
</dbReference>
<dbReference type="AlphaFoldDB" id="A0A066Z1Z5"/>
<dbReference type="PATRIC" id="fig|1348663.4.peg.3812"/>
<dbReference type="HOGENOM" id="CLU_037612_8_0_11"/>
<evidence type="ECO:0000256" key="2">
    <source>
        <dbReference type="ARBA" id="ARBA00059092"/>
    </source>
</evidence>
<dbReference type="Pfam" id="PF13614">
    <property type="entry name" value="AAA_31"/>
    <property type="match status" value="1"/>
</dbReference>
<accession>A0A066Z1Z5</accession>
<evidence type="ECO:0000259" key="4">
    <source>
        <dbReference type="Pfam" id="PF13614"/>
    </source>
</evidence>
<evidence type="ECO:0000313" key="5">
    <source>
        <dbReference type="EMBL" id="KDN84165.1"/>
    </source>
</evidence>
<evidence type="ECO:0000256" key="3">
    <source>
        <dbReference type="SAM" id="MobiDB-lite"/>
    </source>
</evidence>
<feature type="compositionally biased region" description="Polar residues" evidence="3">
    <location>
        <begin position="332"/>
        <end position="343"/>
    </location>
</feature>
<proteinExistence type="inferred from homology"/>